<dbReference type="Pfam" id="PF14123">
    <property type="entry name" value="DUF4290"/>
    <property type="match status" value="1"/>
</dbReference>
<feature type="region of interest" description="Disordered" evidence="1">
    <location>
        <begin position="181"/>
        <end position="204"/>
    </location>
</feature>
<comment type="caution">
    <text evidence="2">The sequence shown here is derived from an EMBL/GenBank/DDBJ whole genome shotgun (WGS) entry which is preliminary data.</text>
</comment>
<feature type="compositionally biased region" description="Basic residues" evidence="1">
    <location>
        <begin position="192"/>
        <end position="204"/>
    </location>
</feature>
<evidence type="ECO:0000313" key="2">
    <source>
        <dbReference type="EMBL" id="PKR81053.1"/>
    </source>
</evidence>
<dbReference type="OrthoDB" id="1466969at2"/>
<evidence type="ECO:0000313" key="3">
    <source>
        <dbReference type="Proteomes" id="UP000236654"/>
    </source>
</evidence>
<dbReference type="Proteomes" id="UP000236654">
    <property type="component" value="Unassembled WGS sequence"/>
</dbReference>
<organism evidence="2 3">
    <name type="scientific">Brumimicrobium salinarum</name>
    <dbReference type="NCBI Taxonomy" id="2058658"/>
    <lineage>
        <taxon>Bacteria</taxon>
        <taxon>Pseudomonadati</taxon>
        <taxon>Bacteroidota</taxon>
        <taxon>Flavobacteriia</taxon>
        <taxon>Flavobacteriales</taxon>
        <taxon>Crocinitomicaceae</taxon>
        <taxon>Brumimicrobium</taxon>
    </lineage>
</organism>
<reference evidence="2 3" key="1">
    <citation type="submission" date="2017-12" db="EMBL/GenBank/DDBJ databases">
        <title>The draft genome sequence of Brumimicrobium saltpan LHR20.</title>
        <authorList>
            <person name="Do Z.-J."/>
            <person name="Luo H.-R."/>
        </authorList>
    </citation>
    <scope>NUCLEOTIDE SEQUENCE [LARGE SCALE GENOMIC DNA]</scope>
    <source>
        <strain evidence="2 3">LHR20</strain>
    </source>
</reference>
<dbReference type="InterPro" id="IPR025632">
    <property type="entry name" value="DUF4290"/>
</dbReference>
<dbReference type="AlphaFoldDB" id="A0A2I0R3A9"/>
<protein>
    <submittedName>
        <fullName evidence="2">DUF4290 domain-containing protein</fullName>
    </submittedName>
</protein>
<name>A0A2I0R3A9_9FLAO</name>
<evidence type="ECO:0000256" key="1">
    <source>
        <dbReference type="SAM" id="MobiDB-lite"/>
    </source>
</evidence>
<proteinExistence type="predicted"/>
<accession>A0A2I0R3A9</accession>
<dbReference type="EMBL" id="PJNI01000007">
    <property type="protein sequence ID" value="PKR81053.1"/>
    <property type="molecule type" value="Genomic_DNA"/>
</dbReference>
<gene>
    <name evidence="2" type="ORF">CW751_07730</name>
</gene>
<keyword evidence="3" id="KW-1185">Reference proteome</keyword>
<sequence>MSYNTERAQLHIPEYGRNVQNMINYAKQIESREERNLAARAIIDVMGQLNPHLRDVEDYTHKLWTHMYIMSNFEIDVDSPYEIPEPETLRERPQTMDYPRNKSKYGHFGHYTEKMIKESAEIKDQEEKEYMTEVLANLLKKNYLVFHTHNVENSAIISHLKELSSGKLKLEDTNALKSTNAILKQVGYSPKKSNKKHKSKKRRK</sequence>